<feature type="compositionally biased region" description="Basic and acidic residues" evidence="9">
    <location>
        <begin position="706"/>
        <end position="715"/>
    </location>
</feature>
<feature type="region of interest" description="Disordered" evidence="9">
    <location>
        <begin position="727"/>
        <end position="782"/>
    </location>
</feature>
<dbReference type="EMBL" id="AAKN02020001">
    <property type="status" value="NOT_ANNOTATED_CDS"/>
    <property type="molecule type" value="Genomic_DNA"/>
</dbReference>
<feature type="compositionally biased region" description="Polar residues" evidence="9">
    <location>
        <begin position="741"/>
        <end position="780"/>
    </location>
</feature>
<feature type="domain" description="Fibronectin type-III" evidence="12">
    <location>
        <begin position="255"/>
        <end position="348"/>
    </location>
</feature>
<dbReference type="EMBL" id="AAKN02019996">
    <property type="status" value="NOT_ANNOTATED_CDS"/>
    <property type="molecule type" value="Genomic_DNA"/>
</dbReference>
<dbReference type="InterPro" id="IPR036179">
    <property type="entry name" value="Ig-like_dom_sf"/>
</dbReference>
<keyword evidence="2 10" id="KW-0812">Transmembrane</keyword>
<dbReference type="InterPro" id="IPR013098">
    <property type="entry name" value="Ig_I-set"/>
</dbReference>
<dbReference type="PROSITE" id="PS50835">
    <property type="entry name" value="IG_LIKE"/>
    <property type="match status" value="1"/>
</dbReference>
<dbReference type="FunCoup" id="H0UXK1">
    <property type="interactions" value="302"/>
</dbReference>
<dbReference type="Gene3D" id="2.60.40.10">
    <property type="entry name" value="Immunoglobulins"/>
    <property type="match status" value="7"/>
</dbReference>
<evidence type="ECO:0000256" key="3">
    <source>
        <dbReference type="ARBA" id="ARBA00022737"/>
    </source>
</evidence>
<dbReference type="EMBL" id="AAKN02019999">
    <property type="status" value="NOT_ANNOTATED_CDS"/>
    <property type="molecule type" value="Genomic_DNA"/>
</dbReference>
<reference evidence="13" key="2">
    <citation type="submission" date="2025-08" db="UniProtKB">
        <authorList>
            <consortium name="Ensembl"/>
        </authorList>
    </citation>
    <scope>IDENTIFICATION</scope>
    <source>
        <strain evidence="13">2N</strain>
    </source>
</reference>
<keyword evidence="7" id="KW-0325">Glycoprotein</keyword>
<dbReference type="GO" id="GO:0033564">
    <property type="term" value="P:anterior/posterior axon guidance"/>
    <property type="evidence" value="ECO:0007669"/>
    <property type="project" value="Ensembl"/>
</dbReference>
<keyword evidence="3" id="KW-0677">Repeat</keyword>
<dbReference type="InterPro" id="IPR007110">
    <property type="entry name" value="Ig-like_dom"/>
</dbReference>
<dbReference type="Bgee" id="ENSCPOG00000002018">
    <property type="expression patterns" value="Expressed in heart left ventricle and 4 other cell types or tissues"/>
</dbReference>
<dbReference type="eggNOG" id="KOG4221">
    <property type="taxonomic scope" value="Eukaryota"/>
</dbReference>
<evidence type="ECO:0000256" key="7">
    <source>
        <dbReference type="ARBA" id="ARBA00023180"/>
    </source>
</evidence>
<dbReference type="Pfam" id="PF00041">
    <property type="entry name" value="fn3"/>
    <property type="match status" value="4"/>
</dbReference>
<dbReference type="HOGENOM" id="CLU_411952_0_0_1"/>
<dbReference type="CDD" id="cd00063">
    <property type="entry name" value="FN3"/>
    <property type="match status" value="6"/>
</dbReference>
<dbReference type="EMBL" id="AAKN02019994">
    <property type="status" value="NOT_ANNOTATED_CDS"/>
    <property type="molecule type" value="Genomic_DNA"/>
</dbReference>
<dbReference type="GO" id="GO:0021965">
    <property type="term" value="P:spinal cord ventral commissure morphogenesis"/>
    <property type="evidence" value="ECO:0007669"/>
    <property type="project" value="Ensembl"/>
</dbReference>
<dbReference type="GO" id="GO:0098685">
    <property type="term" value="C:Schaffer collateral - CA1 synapse"/>
    <property type="evidence" value="ECO:0007669"/>
    <property type="project" value="Ensembl"/>
</dbReference>
<reference evidence="14" key="1">
    <citation type="journal article" date="2011" name="Nature">
        <title>A high-resolution map of human evolutionary constraint using 29 mammals.</title>
        <authorList>
            <person name="Lindblad-Toh K."/>
            <person name="Garber M."/>
            <person name="Zuk O."/>
            <person name="Lin M.F."/>
            <person name="Parker B.J."/>
            <person name="Washietl S."/>
            <person name="Kheradpour P."/>
            <person name="Ernst J."/>
            <person name="Jordan G."/>
            <person name="Mauceli E."/>
            <person name="Ward L.D."/>
            <person name="Lowe C.B."/>
            <person name="Holloway A.K."/>
            <person name="Clamp M."/>
            <person name="Gnerre S."/>
            <person name="Alfoldi J."/>
            <person name="Beal K."/>
            <person name="Chang J."/>
            <person name="Clawson H."/>
            <person name="Cuff J."/>
            <person name="Di Palma F."/>
            <person name="Fitzgerald S."/>
            <person name="Flicek P."/>
            <person name="Guttman M."/>
            <person name="Hubisz M.J."/>
            <person name="Jaffe D.B."/>
            <person name="Jungreis I."/>
            <person name="Kent W.J."/>
            <person name="Kostka D."/>
            <person name="Lara M."/>
            <person name="Martins A.L."/>
            <person name="Massingham T."/>
            <person name="Moltke I."/>
            <person name="Raney B.J."/>
            <person name="Rasmussen M.D."/>
            <person name="Robinson J."/>
            <person name="Stark A."/>
            <person name="Vilella A.J."/>
            <person name="Wen J."/>
            <person name="Xie X."/>
            <person name="Zody M.C."/>
            <person name="Baldwin J."/>
            <person name="Bloom T."/>
            <person name="Chin C.W."/>
            <person name="Heiman D."/>
            <person name="Nicol R."/>
            <person name="Nusbaum C."/>
            <person name="Young S."/>
            <person name="Wilkinson J."/>
            <person name="Worley K.C."/>
            <person name="Kovar C.L."/>
            <person name="Muzny D.M."/>
            <person name="Gibbs R.A."/>
            <person name="Cree A."/>
            <person name="Dihn H.H."/>
            <person name="Fowler G."/>
            <person name="Jhangiani S."/>
            <person name="Joshi V."/>
            <person name="Lee S."/>
            <person name="Lewis L.R."/>
            <person name="Nazareth L.V."/>
            <person name="Okwuonu G."/>
            <person name="Santibanez J."/>
            <person name="Warren W.C."/>
            <person name="Mardis E.R."/>
            <person name="Weinstock G.M."/>
            <person name="Wilson R.K."/>
            <person name="Delehaunty K."/>
            <person name="Dooling D."/>
            <person name="Fronik C."/>
            <person name="Fulton L."/>
            <person name="Fulton B."/>
            <person name="Graves T."/>
            <person name="Minx P."/>
            <person name="Sodergren E."/>
            <person name="Birney E."/>
            <person name="Margulies E.H."/>
            <person name="Herrero J."/>
            <person name="Green E.D."/>
            <person name="Haussler D."/>
            <person name="Siepel A."/>
            <person name="Goldman N."/>
            <person name="Pollard K.S."/>
            <person name="Pedersen J.S."/>
            <person name="Lander E.S."/>
            <person name="Kellis M."/>
        </authorList>
    </citation>
    <scope>NUCLEOTIDE SEQUENCE [LARGE SCALE GENOMIC DNA]</scope>
    <source>
        <strain evidence="14">2N</strain>
    </source>
</reference>
<dbReference type="Pfam" id="PF07679">
    <property type="entry name" value="I-set"/>
    <property type="match status" value="1"/>
</dbReference>
<feature type="domain" description="Fibronectin type-III" evidence="12">
    <location>
        <begin position="513"/>
        <end position="606"/>
    </location>
</feature>
<proteinExistence type="predicted"/>
<evidence type="ECO:0000259" key="12">
    <source>
        <dbReference type="PROSITE" id="PS50853"/>
    </source>
</evidence>
<dbReference type="GO" id="GO:0033563">
    <property type="term" value="P:dorsal/ventral axon guidance"/>
    <property type="evidence" value="ECO:0007669"/>
    <property type="project" value="Ensembl"/>
</dbReference>
<accession>H0UXK1</accession>
<reference evidence="13" key="3">
    <citation type="submission" date="2025-09" db="UniProtKB">
        <authorList>
            <consortium name="Ensembl"/>
        </authorList>
    </citation>
    <scope>IDENTIFICATION</scope>
    <source>
        <strain evidence="13">2N</strain>
    </source>
</reference>
<keyword evidence="8" id="KW-0393">Immunoglobulin domain</keyword>
<gene>
    <name evidence="13" type="primary">DCC</name>
</gene>
<dbReference type="EMBL" id="AAKN02019997">
    <property type="status" value="NOT_ANNOTATED_CDS"/>
    <property type="molecule type" value="Genomic_DNA"/>
</dbReference>
<dbReference type="Pfam" id="PF06583">
    <property type="entry name" value="Neogenin_C"/>
    <property type="match status" value="1"/>
</dbReference>
<evidence type="ECO:0000313" key="13">
    <source>
        <dbReference type="Ensembl" id="ENSCPOP00000001825.3"/>
    </source>
</evidence>
<feature type="compositionally biased region" description="Basic residues" evidence="9">
    <location>
        <begin position="691"/>
        <end position="705"/>
    </location>
</feature>
<dbReference type="InterPro" id="IPR003961">
    <property type="entry name" value="FN3_dom"/>
</dbReference>
<dbReference type="SUPFAM" id="SSF48726">
    <property type="entry name" value="Immunoglobulin"/>
    <property type="match status" value="1"/>
</dbReference>
<evidence type="ECO:0000256" key="5">
    <source>
        <dbReference type="ARBA" id="ARBA00023136"/>
    </source>
</evidence>
<evidence type="ECO:0000313" key="14">
    <source>
        <dbReference type="Proteomes" id="UP000005447"/>
    </source>
</evidence>
<feature type="domain" description="Ig-like" evidence="11">
    <location>
        <begin position="1"/>
        <end position="23"/>
    </location>
</feature>
<dbReference type="GO" id="GO:0099170">
    <property type="term" value="P:postsynaptic modulation of chemical synaptic transmission"/>
    <property type="evidence" value="ECO:0007669"/>
    <property type="project" value="Ensembl"/>
</dbReference>
<evidence type="ECO:0000259" key="11">
    <source>
        <dbReference type="PROSITE" id="PS50835"/>
    </source>
</evidence>
<dbReference type="PANTHER" id="PTHR44170:SF8">
    <property type="entry name" value="NETRIN RECEPTOR DCC"/>
    <property type="match status" value="1"/>
</dbReference>
<dbReference type="GeneTree" id="ENSGT00940000158867"/>
<keyword evidence="5 10" id="KW-0472">Membrane</keyword>
<evidence type="ECO:0000256" key="9">
    <source>
        <dbReference type="SAM" id="MobiDB-lite"/>
    </source>
</evidence>
<keyword evidence="4 10" id="KW-1133">Transmembrane helix</keyword>
<evidence type="ECO:0000256" key="10">
    <source>
        <dbReference type="SAM" id="Phobius"/>
    </source>
</evidence>
<evidence type="ECO:0000256" key="6">
    <source>
        <dbReference type="ARBA" id="ARBA00023157"/>
    </source>
</evidence>
<dbReference type="PANTHER" id="PTHR44170">
    <property type="entry name" value="PROTEIN SIDEKICK"/>
    <property type="match status" value="1"/>
</dbReference>
<dbReference type="VEuPathDB" id="HostDB:ENSCPOG00000002018"/>
<dbReference type="EMBL" id="AAKN02020000">
    <property type="status" value="NOT_ANNOTATED_CDS"/>
    <property type="molecule type" value="Genomic_DNA"/>
</dbReference>
<keyword evidence="14" id="KW-1185">Reference proteome</keyword>
<dbReference type="OMA" id="TSMSQPT"/>
<feature type="transmembrane region" description="Helical" evidence="10">
    <location>
        <begin position="660"/>
        <end position="684"/>
    </location>
</feature>
<dbReference type="PRINTS" id="PR00014">
    <property type="entry name" value="FNTYPEIII"/>
</dbReference>
<feature type="region of interest" description="Disordered" evidence="9">
    <location>
        <begin position="855"/>
        <end position="889"/>
    </location>
</feature>
<feature type="domain" description="Fibronectin type-III" evidence="12">
    <location>
        <begin position="358"/>
        <end position="451"/>
    </location>
</feature>
<dbReference type="SMART" id="SM00060">
    <property type="entry name" value="FN3"/>
    <property type="match status" value="6"/>
</dbReference>
<dbReference type="EMBL" id="AAKN02019993">
    <property type="status" value="NOT_ANNOTATED_CDS"/>
    <property type="molecule type" value="Genomic_DNA"/>
</dbReference>
<dbReference type="FunFam" id="2.60.40.10:FF:000106">
    <property type="entry name" value="Neogenin isoform 1"/>
    <property type="match status" value="1"/>
</dbReference>
<dbReference type="FunFam" id="2.60.40.10:FF:000216">
    <property type="entry name" value="neogenin isoform X1"/>
    <property type="match status" value="1"/>
</dbReference>
<dbReference type="AlphaFoldDB" id="H0UXK1"/>
<sequence length="991" mass="109361">MDIEFECSVSGKPVPTVNWMKNGDVVIPSDYFQIVQNAGLGYVKSQIAYYSIPSSSVLPSAPRDVVPVLVSSRFVRLSWRPPAEPKGNIQTFTVLFSREGDNRERALNTTQPGSLQLTVGNLKPEAMYTFRVVAYNEWGPGESSQPIKVATQPELQVPGPVENLHAVSTSPTSILITWEPPAYANGPVQGYRLFCTEASTGKEQNIEVDGLSYKLEGLKKFTEYTLRFLAYNRYGPGVSTDDITVVTLSDVPSAPPQNVSLEVVNSRSIKVSWLPPPSGMQNGFITGYKIRHRKTTRRGEMETLEPNNLWYLFTGLEKGSQYSFQVSAMTVNGTGPPSNWYTAETPENDLDESQVPDQPSSLHVRPQTNCIIMSWTPPLNPNIVVRGYIIGYGVGSPYAETVRVDSKQRYYSIERLESSSHYVISLKAFNNAGEGVPLYESATTRSITGKQKSLVHTHTHTHHSIFTSEMRSRKYKCRIYSEDTTSLSYTATGLKPNTMYEFSVMVTKNRRSSTWSMTAHATTYETNLRVSTFDILGKSETYILFYTLDKNIPIDDWIMETISGDRLTHQIMDLNLDTMYYFRIQARNAKGVGPLSDPILFRTLKVEHPDKMANDQGRHGDGGYWPVDTNLIDRSTLNEPPIGQMHPPHGSVTPQKNSNLLVIIVVTVGVITVLVVVIMAVICTRRSSAQQRKKRATHSVGKRKGSQKDLRPPDLWIHHEEMEMKNIEKPSGTDPAGRDSPIQSCQDLTPVSHSQSETQLGSKSTSHSGQDTEEAGSSMSTLERTLAARRATRAKLMIPMEAQSSNPAVVSAIPVPTLESAQYPGILPSPTCGYPHPQFTLRPVPFPTLSVDRGFASGRTVSEGPTTQQAPLLPPSQPEHPSSEEAPSRTIPTACVRPTHPLRSFANPLLPPPMSAIEPKVPYTPLLSQPGPTLPKTHVKTASLGLAGKARSPLLPVSVPTAPEVSEESHKPTEDAANVRTSLKFLQRSLI</sequence>
<dbReference type="STRING" id="10141.ENSCPOP00000001825"/>
<evidence type="ECO:0000256" key="8">
    <source>
        <dbReference type="ARBA" id="ARBA00023319"/>
    </source>
</evidence>
<dbReference type="EMBL" id="AAKN02019998">
    <property type="status" value="NOT_ANNOTATED_CDS"/>
    <property type="molecule type" value="Genomic_DNA"/>
</dbReference>
<dbReference type="GO" id="GO:0098839">
    <property type="term" value="C:postsynaptic density membrane"/>
    <property type="evidence" value="ECO:0007669"/>
    <property type="project" value="Ensembl"/>
</dbReference>
<dbReference type="InterPro" id="IPR013783">
    <property type="entry name" value="Ig-like_fold"/>
</dbReference>
<feature type="domain" description="Fibronectin type-III" evidence="12">
    <location>
        <begin position="61"/>
        <end position="154"/>
    </location>
</feature>
<keyword evidence="6" id="KW-1015">Disulfide bond</keyword>
<dbReference type="Ensembl" id="ENSCPOT00000002045.3">
    <property type="protein sequence ID" value="ENSCPOP00000001825.3"/>
    <property type="gene ID" value="ENSCPOG00000002018.4"/>
</dbReference>
<comment type="subcellular location">
    <subcellularLocation>
        <location evidence="1">Membrane</location>
        <topology evidence="1">Single-pass type I membrane protein</topology>
    </subcellularLocation>
</comment>
<dbReference type="GO" id="GO:0098609">
    <property type="term" value="P:cell-cell adhesion"/>
    <property type="evidence" value="ECO:0007669"/>
    <property type="project" value="TreeGrafter"/>
</dbReference>
<dbReference type="InterPro" id="IPR010560">
    <property type="entry name" value="Neogenin_C"/>
</dbReference>
<dbReference type="InParanoid" id="H0UXK1"/>
<dbReference type="GO" id="GO:0001764">
    <property type="term" value="P:neuron migration"/>
    <property type="evidence" value="ECO:0007669"/>
    <property type="project" value="Ensembl"/>
</dbReference>
<organism evidence="13 14">
    <name type="scientific">Cavia porcellus</name>
    <name type="common">Guinea pig</name>
    <dbReference type="NCBI Taxonomy" id="10141"/>
    <lineage>
        <taxon>Eukaryota</taxon>
        <taxon>Metazoa</taxon>
        <taxon>Chordata</taxon>
        <taxon>Craniata</taxon>
        <taxon>Vertebrata</taxon>
        <taxon>Euteleostomi</taxon>
        <taxon>Mammalia</taxon>
        <taxon>Eutheria</taxon>
        <taxon>Euarchontoglires</taxon>
        <taxon>Glires</taxon>
        <taxon>Rodentia</taxon>
        <taxon>Hystricomorpha</taxon>
        <taxon>Caviidae</taxon>
        <taxon>Cavia</taxon>
    </lineage>
</organism>
<dbReference type="GO" id="GO:0030424">
    <property type="term" value="C:axon"/>
    <property type="evidence" value="ECO:0007669"/>
    <property type="project" value="Ensembl"/>
</dbReference>
<dbReference type="PROSITE" id="PS50853">
    <property type="entry name" value="FN3"/>
    <property type="match status" value="5"/>
</dbReference>
<evidence type="ECO:0000256" key="1">
    <source>
        <dbReference type="ARBA" id="ARBA00004479"/>
    </source>
</evidence>
<dbReference type="EMBL" id="AAKN02019995">
    <property type="status" value="NOT_ANNOTATED_CDS"/>
    <property type="molecule type" value="Genomic_DNA"/>
</dbReference>
<feature type="domain" description="Fibronectin type-III" evidence="12">
    <location>
        <begin position="160"/>
        <end position="250"/>
    </location>
</feature>
<dbReference type="FunFam" id="2.60.40.10:FF:000187">
    <property type="entry name" value="neogenin isoform X2"/>
    <property type="match status" value="1"/>
</dbReference>
<dbReference type="FunFam" id="2.60.40.10:FF:003668">
    <property type="match status" value="1"/>
</dbReference>
<protein>
    <submittedName>
        <fullName evidence="13">DCC netrin 1 receptor</fullName>
    </submittedName>
</protein>
<dbReference type="EMBL" id="AAKN02019992">
    <property type="status" value="NOT_ANNOTATED_CDS"/>
    <property type="molecule type" value="Genomic_DNA"/>
</dbReference>
<dbReference type="InterPro" id="IPR036116">
    <property type="entry name" value="FN3_sf"/>
</dbReference>
<feature type="region of interest" description="Disordered" evidence="9">
    <location>
        <begin position="687"/>
        <end position="715"/>
    </location>
</feature>
<dbReference type="SUPFAM" id="SSF49265">
    <property type="entry name" value="Fibronectin type III"/>
    <property type="match status" value="3"/>
</dbReference>
<feature type="compositionally biased region" description="Polar residues" evidence="9">
    <location>
        <begin position="859"/>
        <end position="869"/>
    </location>
</feature>
<dbReference type="Proteomes" id="UP000005447">
    <property type="component" value="Unassembled WGS sequence"/>
</dbReference>
<evidence type="ECO:0000256" key="2">
    <source>
        <dbReference type="ARBA" id="ARBA00022692"/>
    </source>
</evidence>
<name>H0UXK1_CAVPO</name>
<evidence type="ECO:0000256" key="4">
    <source>
        <dbReference type="ARBA" id="ARBA00022989"/>
    </source>
</evidence>